<sequence>MRYIGVTTSINAEFWALRDGLRLASQVGITHLAVELDAKVTVDLVLSRKTPNSSYTSLLNDYRYLLNQFQPTKIRHVYREANRGADCLAKKACSLVNDAINDFVILNVPPSPDLDVILNSDVHSLYSLRLTTNMLPFVTS</sequence>
<keyword evidence="3" id="KW-1185">Reference proteome</keyword>
<dbReference type="GO" id="GO:0003676">
    <property type="term" value="F:nucleic acid binding"/>
    <property type="evidence" value="ECO:0007669"/>
    <property type="project" value="InterPro"/>
</dbReference>
<name>A0A7N2L2B5_QUELO</name>
<feature type="domain" description="RNase H type-1" evidence="1">
    <location>
        <begin position="7"/>
        <end position="92"/>
    </location>
</feature>
<evidence type="ECO:0000313" key="3">
    <source>
        <dbReference type="Proteomes" id="UP000594261"/>
    </source>
</evidence>
<proteinExistence type="predicted"/>
<reference evidence="3" key="1">
    <citation type="journal article" date="2016" name="G3 (Bethesda)">
        <title>First Draft Assembly and Annotation of the Genome of a California Endemic Oak Quercus lobata Nee (Fagaceae).</title>
        <authorList>
            <person name="Sork V.L."/>
            <person name="Fitz-Gibbon S.T."/>
            <person name="Puiu D."/>
            <person name="Crepeau M."/>
            <person name="Gugger P.F."/>
            <person name="Sherman R."/>
            <person name="Stevens K."/>
            <person name="Langley C.H."/>
            <person name="Pellegrini M."/>
            <person name="Salzberg S.L."/>
        </authorList>
    </citation>
    <scope>NUCLEOTIDE SEQUENCE [LARGE SCALE GENOMIC DNA]</scope>
    <source>
        <strain evidence="3">cv. SW786</strain>
    </source>
</reference>
<dbReference type="GO" id="GO:0004523">
    <property type="term" value="F:RNA-DNA hybrid ribonuclease activity"/>
    <property type="evidence" value="ECO:0007669"/>
    <property type="project" value="InterPro"/>
</dbReference>
<dbReference type="InterPro" id="IPR012337">
    <property type="entry name" value="RNaseH-like_sf"/>
</dbReference>
<dbReference type="PANTHER" id="PTHR47723">
    <property type="entry name" value="OS05G0353850 PROTEIN"/>
    <property type="match status" value="1"/>
</dbReference>
<dbReference type="Gramene" id="QL02p099447:mrna">
    <property type="protein sequence ID" value="QL02p099447:mrna:CDS:1"/>
    <property type="gene ID" value="QL02p099447"/>
</dbReference>
<dbReference type="Pfam" id="PF13456">
    <property type="entry name" value="RVT_3"/>
    <property type="match status" value="1"/>
</dbReference>
<dbReference type="InterPro" id="IPR036397">
    <property type="entry name" value="RNaseH_sf"/>
</dbReference>
<dbReference type="EnsemblPlants" id="QL02p099447:mrna">
    <property type="protein sequence ID" value="QL02p099447:mrna:CDS:1"/>
    <property type="gene ID" value="QL02p099447"/>
</dbReference>
<reference evidence="2" key="2">
    <citation type="submission" date="2021-01" db="UniProtKB">
        <authorList>
            <consortium name="EnsemblPlants"/>
        </authorList>
    </citation>
    <scope>IDENTIFICATION</scope>
</reference>
<dbReference type="OMA" id="WILEIRH"/>
<dbReference type="InterPro" id="IPR002156">
    <property type="entry name" value="RNaseH_domain"/>
</dbReference>
<dbReference type="CDD" id="cd06222">
    <property type="entry name" value="RNase_H_like"/>
    <property type="match status" value="1"/>
</dbReference>
<dbReference type="AlphaFoldDB" id="A0A7N2L2B5"/>
<dbReference type="InterPro" id="IPR044730">
    <property type="entry name" value="RNase_H-like_dom_plant"/>
</dbReference>
<dbReference type="Gene3D" id="3.30.420.10">
    <property type="entry name" value="Ribonuclease H-like superfamily/Ribonuclease H"/>
    <property type="match status" value="1"/>
</dbReference>
<dbReference type="InterPro" id="IPR053151">
    <property type="entry name" value="RNase_H-like"/>
</dbReference>
<accession>A0A7N2L2B5</accession>
<organism evidence="2 3">
    <name type="scientific">Quercus lobata</name>
    <name type="common">Valley oak</name>
    <dbReference type="NCBI Taxonomy" id="97700"/>
    <lineage>
        <taxon>Eukaryota</taxon>
        <taxon>Viridiplantae</taxon>
        <taxon>Streptophyta</taxon>
        <taxon>Embryophyta</taxon>
        <taxon>Tracheophyta</taxon>
        <taxon>Spermatophyta</taxon>
        <taxon>Magnoliopsida</taxon>
        <taxon>eudicotyledons</taxon>
        <taxon>Gunneridae</taxon>
        <taxon>Pentapetalae</taxon>
        <taxon>rosids</taxon>
        <taxon>fabids</taxon>
        <taxon>Fagales</taxon>
        <taxon>Fagaceae</taxon>
        <taxon>Quercus</taxon>
    </lineage>
</organism>
<dbReference type="PANTHER" id="PTHR47723:SF19">
    <property type="entry name" value="POLYNUCLEOTIDYL TRANSFERASE, RIBONUCLEASE H-LIKE SUPERFAMILY PROTEIN"/>
    <property type="match status" value="1"/>
</dbReference>
<dbReference type="InParanoid" id="A0A7N2L2B5"/>
<evidence type="ECO:0000313" key="2">
    <source>
        <dbReference type="EnsemblPlants" id="QL02p099447:mrna:CDS:1"/>
    </source>
</evidence>
<dbReference type="SUPFAM" id="SSF53098">
    <property type="entry name" value="Ribonuclease H-like"/>
    <property type="match status" value="1"/>
</dbReference>
<protein>
    <recommendedName>
        <fullName evidence="1">RNase H type-1 domain-containing protein</fullName>
    </recommendedName>
</protein>
<evidence type="ECO:0000259" key="1">
    <source>
        <dbReference type="Pfam" id="PF13456"/>
    </source>
</evidence>
<dbReference type="Proteomes" id="UP000594261">
    <property type="component" value="Chromosome 2"/>
</dbReference>